<keyword evidence="6" id="KW-0044">Antibiotic</keyword>
<dbReference type="VEuPathDB" id="HostDB:DEFB108B"/>
<dbReference type="InterPro" id="IPR025933">
    <property type="entry name" value="Beta_defensin_dom"/>
</dbReference>
<feature type="chain" id="PRO_5035964594" description="Beta-defensin" evidence="6">
    <location>
        <begin position="23"/>
        <end position="73"/>
    </location>
</feature>
<keyword evidence="6" id="KW-0929">Antimicrobial</keyword>
<feature type="domain" description="Beta-defensin" evidence="7">
    <location>
        <begin position="28"/>
        <end position="56"/>
    </location>
</feature>
<gene>
    <name evidence="8" type="ORF">mMyoMyo1_003777</name>
</gene>
<dbReference type="GO" id="GO:0042742">
    <property type="term" value="P:defense response to bacterium"/>
    <property type="evidence" value="ECO:0007669"/>
    <property type="project" value="UniProtKB-UniRule"/>
</dbReference>
<dbReference type="Pfam" id="PF13841">
    <property type="entry name" value="Defensin_beta_2"/>
    <property type="match status" value="1"/>
</dbReference>
<dbReference type="AlphaFoldDB" id="A0A7J7Z1L7"/>
<comment type="function">
    <text evidence="6">Has antibacterial activity.</text>
</comment>
<organism evidence="8 9">
    <name type="scientific">Myotis myotis</name>
    <name type="common">Greater mouse-eared bat</name>
    <name type="synonym">Vespertilio myotis</name>
    <dbReference type="NCBI Taxonomy" id="51298"/>
    <lineage>
        <taxon>Eukaryota</taxon>
        <taxon>Metazoa</taxon>
        <taxon>Chordata</taxon>
        <taxon>Craniata</taxon>
        <taxon>Vertebrata</taxon>
        <taxon>Euteleostomi</taxon>
        <taxon>Mammalia</taxon>
        <taxon>Eutheria</taxon>
        <taxon>Laurasiatheria</taxon>
        <taxon>Chiroptera</taxon>
        <taxon>Yangochiroptera</taxon>
        <taxon>Vespertilionidae</taxon>
        <taxon>Myotis</taxon>
    </lineage>
</organism>
<evidence type="ECO:0000313" key="8">
    <source>
        <dbReference type="EMBL" id="KAF6368157.1"/>
    </source>
</evidence>
<protein>
    <recommendedName>
        <fullName evidence="6">Beta-defensin</fullName>
    </recommendedName>
</protein>
<keyword evidence="9" id="KW-1185">Reference proteome</keyword>
<keyword evidence="3 6" id="KW-0964">Secreted</keyword>
<comment type="similarity">
    <text evidence="2 6">Belongs to the beta-defensin family.</text>
</comment>
<evidence type="ECO:0000313" key="9">
    <source>
        <dbReference type="Proteomes" id="UP000527355"/>
    </source>
</evidence>
<evidence type="ECO:0000256" key="2">
    <source>
        <dbReference type="ARBA" id="ARBA00007371"/>
    </source>
</evidence>
<keyword evidence="4 6" id="KW-0732">Signal</keyword>
<evidence type="ECO:0000256" key="4">
    <source>
        <dbReference type="ARBA" id="ARBA00022729"/>
    </source>
</evidence>
<reference evidence="8 9" key="1">
    <citation type="journal article" date="2020" name="Nature">
        <title>Six reference-quality genomes reveal evolution of bat adaptations.</title>
        <authorList>
            <person name="Jebb D."/>
            <person name="Huang Z."/>
            <person name="Pippel M."/>
            <person name="Hughes G.M."/>
            <person name="Lavrichenko K."/>
            <person name="Devanna P."/>
            <person name="Winkler S."/>
            <person name="Jermiin L.S."/>
            <person name="Skirmuntt E.C."/>
            <person name="Katzourakis A."/>
            <person name="Burkitt-Gray L."/>
            <person name="Ray D.A."/>
            <person name="Sullivan K.A.M."/>
            <person name="Roscito J.G."/>
            <person name="Kirilenko B.M."/>
            <person name="Davalos L.M."/>
            <person name="Corthals A.P."/>
            <person name="Power M.L."/>
            <person name="Jones G."/>
            <person name="Ransome R.D."/>
            <person name="Dechmann D.K.N."/>
            <person name="Locatelli A.G."/>
            <person name="Puechmaille S.J."/>
            <person name="Fedrigo O."/>
            <person name="Jarvis E.D."/>
            <person name="Hiller M."/>
            <person name="Vernes S.C."/>
            <person name="Myers E.W."/>
            <person name="Teeling E.C."/>
        </authorList>
    </citation>
    <scope>NUCLEOTIDE SEQUENCE [LARGE SCALE GENOMIC DNA]</scope>
    <source>
        <strain evidence="8">MMyoMyo1</strain>
        <tissue evidence="8">Flight muscle</tissue>
    </source>
</reference>
<sequence length="73" mass="8105">MRIAVFLCTILLSLSQVPPAWGKFKEICERPNGSCQVFCLETEVQAGRCLSGQPCCLPMGHQPRIDPTIPPQY</sequence>
<dbReference type="GO" id="GO:0045087">
    <property type="term" value="P:innate immune response"/>
    <property type="evidence" value="ECO:0007669"/>
    <property type="project" value="InterPro"/>
</dbReference>
<evidence type="ECO:0000256" key="3">
    <source>
        <dbReference type="ARBA" id="ARBA00022525"/>
    </source>
</evidence>
<dbReference type="Proteomes" id="UP000527355">
    <property type="component" value="Unassembled WGS sequence"/>
</dbReference>
<dbReference type="GO" id="GO:0005576">
    <property type="term" value="C:extracellular region"/>
    <property type="evidence" value="ECO:0007669"/>
    <property type="project" value="UniProtKB-SubCell"/>
</dbReference>
<accession>A0A7J7Z1L7</accession>
<comment type="subcellular location">
    <subcellularLocation>
        <location evidence="1 6">Secreted</location>
    </subcellularLocation>
</comment>
<evidence type="ECO:0000256" key="6">
    <source>
        <dbReference type="RuleBase" id="RU231113"/>
    </source>
</evidence>
<evidence type="ECO:0000259" key="7">
    <source>
        <dbReference type="Pfam" id="PF13841"/>
    </source>
</evidence>
<dbReference type="EMBL" id="JABWUV010000003">
    <property type="protein sequence ID" value="KAF6368157.1"/>
    <property type="molecule type" value="Genomic_DNA"/>
</dbReference>
<feature type="signal peptide" evidence="6">
    <location>
        <begin position="1"/>
        <end position="22"/>
    </location>
</feature>
<keyword evidence="5" id="KW-1015">Disulfide bond</keyword>
<evidence type="ECO:0000256" key="1">
    <source>
        <dbReference type="ARBA" id="ARBA00004613"/>
    </source>
</evidence>
<proteinExistence type="inferred from homology"/>
<comment type="caution">
    <text evidence="8">The sequence shown here is derived from an EMBL/GenBank/DDBJ whole genome shotgun (WGS) entry which is preliminary data.</text>
</comment>
<keyword evidence="6" id="KW-0211">Defensin</keyword>
<name>A0A7J7Z1L7_MYOMY</name>
<evidence type="ECO:0000256" key="5">
    <source>
        <dbReference type="ARBA" id="ARBA00023157"/>
    </source>
</evidence>